<dbReference type="RefSeq" id="WP_096240211.1">
    <property type="nucleotide sequence ID" value="NZ_BDQI01000016.1"/>
</dbReference>
<feature type="DNA-binding region" description="H-T-H motif" evidence="4">
    <location>
        <begin position="53"/>
        <end position="72"/>
    </location>
</feature>
<sequence length="215" mass="23272">MAGEDAGKVAKSPAGAGRGRARNPWGRGERLRAEILEGASRLLGELGTEDGFTLRGVAREVGIAPASIYGHFHDKSELIDAVLDHEYDQLIDLMRQAQDAVATTDPLGRLRAQLHAFCRYTMANPGHYRVMFGVRFAKGGRAPLWRVIGELTASLTACEQAGARLRLPTERAAIMLLVGAHGTVALSHTRHPRKDAEALVLELVDELLSLVFDGS</sequence>
<dbReference type="PANTHER" id="PTHR30055:SF234">
    <property type="entry name" value="HTH-TYPE TRANSCRIPTIONAL REGULATOR BETI"/>
    <property type="match status" value="1"/>
</dbReference>
<dbReference type="InterPro" id="IPR009057">
    <property type="entry name" value="Homeodomain-like_sf"/>
</dbReference>
<keyword evidence="8" id="KW-1185">Reference proteome</keyword>
<name>A0A250VL62_STROL</name>
<evidence type="ECO:0000256" key="3">
    <source>
        <dbReference type="ARBA" id="ARBA00023163"/>
    </source>
</evidence>
<dbReference type="EMBL" id="BDQI01000016">
    <property type="protein sequence ID" value="GAX54881.1"/>
    <property type="molecule type" value="Genomic_DNA"/>
</dbReference>
<dbReference type="InterPro" id="IPR001647">
    <property type="entry name" value="HTH_TetR"/>
</dbReference>
<dbReference type="Proteomes" id="UP000217446">
    <property type="component" value="Unassembled WGS sequence"/>
</dbReference>
<dbReference type="Pfam" id="PF00440">
    <property type="entry name" value="TetR_N"/>
    <property type="match status" value="1"/>
</dbReference>
<dbReference type="SUPFAM" id="SSF48498">
    <property type="entry name" value="Tetracyclin repressor-like, C-terminal domain"/>
    <property type="match status" value="1"/>
</dbReference>
<evidence type="ECO:0000256" key="1">
    <source>
        <dbReference type="ARBA" id="ARBA00023015"/>
    </source>
</evidence>
<gene>
    <name evidence="7" type="ORF">SO3561_06434</name>
</gene>
<evidence type="ECO:0000313" key="7">
    <source>
        <dbReference type="EMBL" id="GAX54881.1"/>
    </source>
</evidence>
<accession>A0A250VL62</accession>
<dbReference type="Pfam" id="PF13305">
    <property type="entry name" value="TetR_C_33"/>
    <property type="match status" value="1"/>
</dbReference>
<protein>
    <submittedName>
        <fullName evidence="7">TetR family transcriptional regulator</fullName>
    </submittedName>
</protein>
<evidence type="ECO:0000259" key="6">
    <source>
        <dbReference type="PROSITE" id="PS50977"/>
    </source>
</evidence>
<evidence type="ECO:0000256" key="2">
    <source>
        <dbReference type="ARBA" id="ARBA00023125"/>
    </source>
</evidence>
<keyword evidence="3" id="KW-0804">Transcription</keyword>
<dbReference type="InterPro" id="IPR036271">
    <property type="entry name" value="Tet_transcr_reg_TetR-rel_C_sf"/>
</dbReference>
<dbReference type="SUPFAM" id="SSF46689">
    <property type="entry name" value="Homeodomain-like"/>
    <property type="match status" value="1"/>
</dbReference>
<evidence type="ECO:0000256" key="5">
    <source>
        <dbReference type="SAM" id="MobiDB-lite"/>
    </source>
</evidence>
<keyword evidence="1" id="KW-0805">Transcription regulation</keyword>
<dbReference type="STRING" id="1963.AQJ27_28985"/>
<dbReference type="InterPro" id="IPR050109">
    <property type="entry name" value="HTH-type_TetR-like_transc_reg"/>
</dbReference>
<feature type="domain" description="HTH tetR-type" evidence="6">
    <location>
        <begin position="29"/>
        <end position="90"/>
    </location>
</feature>
<dbReference type="GO" id="GO:0000976">
    <property type="term" value="F:transcription cis-regulatory region binding"/>
    <property type="evidence" value="ECO:0007669"/>
    <property type="project" value="TreeGrafter"/>
</dbReference>
<dbReference type="Gene3D" id="1.10.357.10">
    <property type="entry name" value="Tetracycline Repressor, domain 2"/>
    <property type="match status" value="1"/>
</dbReference>
<keyword evidence="2 4" id="KW-0238">DNA-binding</keyword>
<dbReference type="GO" id="GO:0003700">
    <property type="term" value="F:DNA-binding transcription factor activity"/>
    <property type="evidence" value="ECO:0007669"/>
    <property type="project" value="TreeGrafter"/>
</dbReference>
<comment type="caution">
    <text evidence="7">The sequence shown here is derived from an EMBL/GenBank/DDBJ whole genome shotgun (WGS) entry which is preliminary data.</text>
</comment>
<evidence type="ECO:0000313" key="8">
    <source>
        <dbReference type="Proteomes" id="UP000217446"/>
    </source>
</evidence>
<organism evidence="7 8">
    <name type="scientific">Streptomyces olivochromogenes</name>
    <dbReference type="NCBI Taxonomy" id="1963"/>
    <lineage>
        <taxon>Bacteria</taxon>
        <taxon>Bacillati</taxon>
        <taxon>Actinomycetota</taxon>
        <taxon>Actinomycetes</taxon>
        <taxon>Kitasatosporales</taxon>
        <taxon>Streptomycetaceae</taxon>
        <taxon>Streptomyces</taxon>
    </lineage>
</organism>
<dbReference type="PROSITE" id="PS50977">
    <property type="entry name" value="HTH_TETR_2"/>
    <property type="match status" value="1"/>
</dbReference>
<dbReference type="AlphaFoldDB" id="A0A250VL62"/>
<dbReference type="PANTHER" id="PTHR30055">
    <property type="entry name" value="HTH-TYPE TRANSCRIPTIONAL REGULATOR RUTR"/>
    <property type="match status" value="1"/>
</dbReference>
<evidence type="ECO:0000256" key="4">
    <source>
        <dbReference type="PROSITE-ProRule" id="PRU00335"/>
    </source>
</evidence>
<proteinExistence type="predicted"/>
<reference evidence="8" key="1">
    <citation type="submission" date="2017-05" db="EMBL/GenBank/DDBJ databases">
        <title>Streptomyces olivochromogenes NBRC 3561 whole genome shotgun sequence.</title>
        <authorList>
            <person name="Dohra H."/>
            <person name="Kodani S."/>
        </authorList>
    </citation>
    <scope>NUCLEOTIDE SEQUENCE [LARGE SCALE GENOMIC DNA]</scope>
    <source>
        <strain evidence="8">NBRC 3561</strain>
    </source>
</reference>
<dbReference type="InterPro" id="IPR025996">
    <property type="entry name" value="MT1864/Rv1816-like_C"/>
</dbReference>
<feature type="region of interest" description="Disordered" evidence="5">
    <location>
        <begin position="1"/>
        <end position="25"/>
    </location>
</feature>